<dbReference type="InterPro" id="IPR013780">
    <property type="entry name" value="Glyco_hydro_b"/>
</dbReference>
<comment type="similarity">
    <text evidence="2 6">Belongs to the glycosyl hydrolase 42 family.</text>
</comment>
<dbReference type="InterPro" id="IPR013529">
    <property type="entry name" value="Glyco_hydro_42_N"/>
</dbReference>
<sequence length="685" mass="79283">MQKYDLFNGQIDSMLHGADYNPDQWLHRPDILKKDIELMKKANCNVMSLGIFAWATLEPEEGKYQFEWLDQVIDNLYENDINVILATPSGARPDWLAAKYPEVLRVNSDRSKNLFGERHNHCYTAPVYREKIAKLNRKLAQRYGDHPAVIMWHVSNEYGGECHCDLCQAEFQSWLKDKYGDLETLNRAWWSTFWSHNYTDWENIESPAPQGMQSSHGLVLDWKRFVTQQTLDFYKNEIKPLRELSPDIPVTTNFMYRYNGLDYSKFADEVDVISWDSYPSWHSDHESDSYRAADVAFMHDYFRSLKDGKPFLLMESTPSKTNWQPVAKLKRPGMHKLSSLQAVAHGSDSVQYFQWRKGRGGFEKFHGAVVDHVGHENTRVFKDVKNLGADLKKLNKIVGTTVEPEVAVIFDTENRWAINEASGPRQKKRNYVESCVKHYQAFWKKGISVDVIDQTKDFSKYKIVVAPMLYMLKNGTAARLKEFVKNGGTVVSTYWSGIVNETDLCFEGGFPGKLKDLFGIWSEELDVLYDNDSNTIIFNQENELNLTGEYTAKIFCDLIHLKEAKSLAEYKNDFYAGRPALTVNEYGNGKAYYIASRNEEKFVDDFYQSLIEKLDLNQPLNVKLPEGVTAQTRSDGENEYVFIMNFSNQKKEIFLNKKQFSLLKESNLNKKIELGSYEIEIIKKV</sequence>
<feature type="active site" description="Nucleophile" evidence="7">
    <location>
        <position position="315"/>
    </location>
</feature>
<dbReference type="EC" id="3.2.1.23" evidence="3 6"/>
<evidence type="ECO:0000259" key="12">
    <source>
        <dbReference type="Pfam" id="PF08533"/>
    </source>
</evidence>
<feature type="domain" description="Beta-galactosidase trimerisation" evidence="11">
    <location>
        <begin position="405"/>
        <end position="616"/>
    </location>
</feature>
<dbReference type="EMBL" id="FTNC01000002">
    <property type="protein sequence ID" value="SIQ20361.1"/>
    <property type="molecule type" value="Genomic_DNA"/>
</dbReference>
<dbReference type="Gene3D" id="3.20.20.80">
    <property type="entry name" value="Glycosidases"/>
    <property type="match status" value="1"/>
</dbReference>
<dbReference type="Proteomes" id="UP000185669">
    <property type="component" value="Unassembled WGS sequence"/>
</dbReference>
<evidence type="ECO:0000313" key="13">
    <source>
        <dbReference type="EMBL" id="SIQ20361.1"/>
    </source>
</evidence>
<dbReference type="RefSeq" id="WP_076543747.1">
    <property type="nucleotide sequence ID" value="NZ_FTNC01000002.1"/>
</dbReference>
<comment type="catalytic activity">
    <reaction evidence="1 6">
        <text>Hydrolysis of terminal non-reducing beta-D-galactose residues in beta-D-galactosides.</text>
        <dbReference type="EC" id="3.2.1.23"/>
    </reaction>
</comment>
<dbReference type="InterPro" id="IPR003476">
    <property type="entry name" value="Glyco_hydro_42"/>
</dbReference>
<dbReference type="GO" id="GO:0046872">
    <property type="term" value="F:metal ion binding"/>
    <property type="evidence" value="ECO:0007669"/>
    <property type="project" value="UniProtKB-KW"/>
</dbReference>
<feature type="active site" description="Proton donor" evidence="7">
    <location>
        <position position="157"/>
    </location>
</feature>
<feature type="binding site" evidence="9">
    <location>
        <position position="164"/>
    </location>
    <ligand>
        <name>Zn(2+)</name>
        <dbReference type="ChEBI" id="CHEBI:29105"/>
    </ligand>
</feature>
<feature type="binding site" evidence="9">
    <location>
        <position position="122"/>
    </location>
    <ligand>
        <name>Zn(2+)</name>
        <dbReference type="ChEBI" id="CHEBI:29105"/>
    </ligand>
</feature>
<keyword evidence="5 6" id="KW-0326">Glycosidase</keyword>
<dbReference type="AlphaFoldDB" id="A0A1N6QUS7"/>
<evidence type="ECO:0000256" key="7">
    <source>
        <dbReference type="PIRSR" id="PIRSR001084-1"/>
    </source>
</evidence>
<evidence type="ECO:0000256" key="2">
    <source>
        <dbReference type="ARBA" id="ARBA00005940"/>
    </source>
</evidence>
<dbReference type="Pfam" id="PF08533">
    <property type="entry name" value="Glyco_hydro_42C"/>
    <property type="match status" value="1"/>
</dbReference>
<evidence type="ECO:0000256" key="3">
    <source>
        <dbReference type="ARBA" id="ARBA00012756"/>
    </source>
</evidence>
<dbReference type="GO" id="GO:0009341">
    <property type="term" value="C:beta-galactosidase complex"/>
    <property type="evidence" value="ECO:0007669"/>
    <property type="project" value="InterPro"/>
</dbReference>
<dbReference type="OrthoDB" id="9800974at2"/>
<dbReference type="SUPFAM" id="SSF52317">
    <property type="entry name" value="Class I glutamine amidotransferase-like"/>
    <property type="match status" value="1"/>
</dbReference>
<dbReference type="InterPro" id="IPR029062">
    <property type="entry name" value="Class_I_gatase-like"/>
</dbReference>
<gene>
    <name evidence="13" type="ORF">SAMN05421834_10272</name>
</gene>
<evidence type="ECO:0000256" key="9">
    <source>
        <dbReference type="PIRSR" id="PIRSR001084-3"/>
    </source>
</evidence>
<organism evidence="13 14">
    <name type="scientific">Halanaerobium kushneri</name>
    <dbReference type="NCBI Taxonomy" id="56779"/>
    <lineage>
        <taxon>Bacteria</taxon>
        <taxon>Bacillati</taxon>
        <taxon>Bacillota</taxon>
        <taxon>Clostridia</taxon>
        <taxon>Halanaerobiales</taxon>
        <taxon>Halanaerobiaceae</taxon>
        <taxon>Halanaerobium</taxon>
    </lineage>
</organism>
<dbReference type="Gene3D" id="3.40.50.880">
    <property type="match status" value="1"/>
</dbReference>
<keyword evidence="9" id="KW-0479">Metal-binding</keyword>
<feature type="domain" description="Glycoside hydrolase family 42 N-terminal" evidence="10">
    <location>
        <begin position="19"/>
        <end position="394"/>
    </location>
</feature>
<dbReference type="PIRSF" id="PIRSF001084">
    <property type="entry name" value="B-galactosidase"/>
    <property type="match status" value="1"/>
</dbReference>
<dbReference type="Pfam" id="PF08532">
    <property type="entry name" value="Glyco_hydro_42M"/>
    <property type="match status" value="1"/>
</dbReference>
<dbReference type="SUPFAM" id="SSF51445">
    <property type="entry name" value="(Trans)glycosidases"/>
    <property type="match status" value="1"/>
</dbReference>
<feature type="binding site" evidence="8">
    <location>
        <position position="156"/>
    </location>
    <ligand>
        <name>substrate</name>
    </ligand>
</feature>
<name>A0A1N6QUS7_9FIRM</name>
<evidence type="ECO:0000256" key="5">
    <source>
        <dbReference type="ARBA" id="ARBA00023295"/>
    </source>
</evidence>
<dbReference type="GO" id="GO:0004565">
    <property type="term" value="F:beta-galactosidase activity"/>
    <property type="evidence" value="ECO:0007669"/>
    <property type="project" value="UniProtKB-EC"/>
</dbReference>
<dbReference type="PANTHER" id="PTHR36447">
    <property type="entry name" value="BETA-GALACTOSIDASE GANA"/>
    <property type="match status" value="1"/>
</dbReference>
<evidence type="ECO:0000256" key="1">
    <source>
        <dbReference type="ARBA" id="ARBA00001412"/>
    </source>
</evidence>
<dbReference type="CDD" id="cd03143">
    <property type="entry name" value="A4_beta-galactosidase_middle_domain"/>
    <property type="match status" value="1"/>
</dbReference>
<keyword evidence="14" id="KW-1185">Reference proteome</keyword>
<dbReference type="InterPro" id="IPR013738">
    <property type="entry name" value="Beta_galactosidase_Trimer"/>
</dbReference>
<feature type="binding site" evidence="8">
    <location>
        <position position="323"/>
    </location>
    <ligand>
        <name>substrate</name>
    </ligand>
</feature>
<feature type="binding site" evidence="9">
    <location>
        <position position="167"/>
    </location>
    <ligand>
        <name>Zn(2+)</name>
        <dbReference type="ChEBI" id="CHEBI:29105"/>
    </ligand>
</feature>
<feature type="binding site" evidence="8">
    <location>
        <position position="118"/>
    </location>
    <ligand>
        <name>substrate</name>
    </ligand>
</feature>
<feature type="domain" description="Beta-galactosidase C-terminal" evidence="12">
    <location>
        <begin position="627"/>
        <end position="684"/>
    </location>
</feature>
<dbReference type="GO" id="GO:0006012">
    <property type="term" value="P:galactose metabolic process"/>
    <property type="evidence" value="ECO:0007669"/>
    <property type="project" value="InterPro"/>
</dbReference>
<evidence type="ECO:0000259" key="10">
    <source>
        <dbReference type="Pfam" id="PF02449"/>
    </source>
</evidence>
<keyword evidence="9" id="KW-0862">Zinc</keyword>
<evidence type="ECO:0000259" key="11">
    <source>
        <dbReference type="Pfam" id="PF08532"/>
    </source>
</evidence>
<dbReference type="InterPro" id="IPR013739">
    <property type="entry name" value="Beta_galactosidase_C"/>
</dbReference>
<proteinExistence type="inferred from homology"/>
<dbReference type="STRING" id="56779.SAMN05421834_10272"/>
<feature type="binding site" evidence="9">
    <location>
        <position position="162"/>
    </location>
    <ligand>
        <name>Zn(2+)</name>
        <dbReference type="ChEBI" id="CHEBI:29105"/>
    </ligand>
</feature>
<evidence type="ECO:0000256" key="4">
    <source>
        <dbReference type="ARBA" id="ARBA00022801"/>
    </source>
</evidence>
<evidence type="ECO:0000256" key="6">
    <source>
        <dbReference type="PIRNR" id="PIRNR001084"/>
    </source>
</evidence>
<accession>A0A1N6QUS7</accession>
<keyword evidence="4 6" id="KW-0378">Hydrolase</keyword>
<evidence type="ECO:0000313" key="14">
    <source>
        <dbReference type="Proteomes" id="UP000185669"/>
    </source>
</evidence>
<evidence type="ECO:0000256" key="8">
    <source>
        <dbReference type="PIRSR" id="PIRSR001084-2"/>
    </source>
</evidence>
<dbReference type="PANTHER" id="PTHR36447:SF1">
    <property type="entry name" value="BETA-GALACTOSIDASE GANA"/>
    <property type="match status" value="1"/>
</dbReference>
<dbReference type="Gene3D" id="2.60.40.1180">
    <property type="entry name" value="Golgi alpha-mannosidase II"/>
    <property type="match status" value="1"/>
</dbReference>
<reference evidence="14" key="1">
    <citation type="submission" date="2017-01" db="EMBL/GenBank/DDBJ databases">
        <authorList>
            <person name="Varghese N."/>
            <person name="Submissions S."/>
        </authorList>
    </citation>
    <scope>NUCLEOTIDE SEQUENCE [LARGE SCALE GENOMIC DNA]</scope>
    <source>
        <strain evidence="14">ATCC 700103</strain>
    </source>
</reference>
<dbReference type="Pfam" id="PF02449">
    <property type="entry name" value="Glyco_hydro_42"/>
    <property type="match status" value="1"/>
</dbReference>
<dbReference type="InterPro" id="IPR017853">
    <property type="entry name" value="GH"/>
</dbReference>
<protein>
    <recommendedName>
        <fullName evidence="3 6">Beta-galactosidase</fullName>
        <shortName evidence="6">Beta-gal</shortName>
        <ecNumber evidence="3 6">3.2.1.23</ecNumber>
    </recommendedName>
</protein>